<evidence type="ECO:0000313" key="3">
    <source>
        <dbReference type="Proteomes" id="UP001142393"/>
    </source>
</evidence>
<feature type="compositionally biased region" description="Polar residues" evidence="1">
    <location>
        <begin position="1"/>
        <end position="19"/>
    </location>
</feature>
<keyword evidence="3" id="KW-1185">Reference proteome</keyword>
<feature type="compositionally biased region" description="Polar residues" evidence="1">
    <location>
        <begin position="472"/>
        <end position="509"/>
    </location>
</feature>
<name>A0A9W8TTQ7_9AGAR</name>
<reference evidence="2 3" key="1">
    <citation type="journal article" date="2023" name="Proc. Natl. Acad. Sci. U.S.A.">
        <title>A global phylogenomic analysis of the shiitake genus Lentinula.</title>
        <authorList>
            <person name="Sierra-Patev S."/>
            <person name="Min B."/>
            <person name="Naranjo-Ortiz M."/>
            <person name="Looney B."/>
            <person name="Konkel Z."/>
            <person name="Slot J.C."/>
            <person name="Sakamoto Y."/>
            <person name="Steenwyk J.L."/>
            <person name="Rokas A."/>
            <person name="Carro J."/>
            <person name="Camarero S."/>
            <person name="Ferreira P."/>
            <person name="Molpeceres G."/>
            <person name="Ruiz-Duenas F.J."/>
            <person name="Serrano A."/>
            <person name="Henrissat B."/>
            <person name="Drula E."/>
            <person name="Hughes K.W."/>
            <person name="Mata J.L."/>
            <person name="Ishikawa N.K."/>
            <person name="Vargas-Isla R."/>
            <person name="Ushijima S."/>
            <person name="Smith C.A."/>
            <person name="Donoghue J."/>
            <person name="Ahrendt S."/>
            <person name="Andreopoulos W."/>
            <person name="He G."/>
            <person name="LaButti K."/>
            <person name="Lipzen A."/>
            <person name="Ng V."/>
            <person name="Riley R."/>
            <person name="Sandor L."/>
            <person name="Barry K."/>
            <person name="Martinez A.T."/>
            <person name="Xiao Y."/>
            <person name="Gibbons J.G."/>
            <person name="Terashima K."/>
            <person name="Grigoriev I.V."/>
            <person name="Hibbett D."/>
        </authorList>
    </citation>
    <scope>NUCLEOTIDE SEQUENCE [LARGE SCALE GENOMIC DNA]</scope>
    <source>
        <strain evidence="2 3">TFB7810</strain>
    </source>
</reference>
<comment type="caution">
    <text evidence="2">The sequence shown here is derived from an EMBL/GenBank/DDBJ whole genome shotgun (WGS) entry which is preliminary data.</text>
</comment>
<feature type="compositionally biased region" description="Low complexity" evidence="1">
    <location>
        <begin position="585"/>
        <end position="596"/>
    </location>
</feature>
<evidence type="ECO:0000313" key="2">
    <source>
        <dbReference type="EMBL" id="KAJ3739887.1"/>
    </source>
</evidence>
<dbReference type="AlphaFoldDB" id="A0A9W8TTQ7"/>
<protein>
    <submittedName>
        <fullName evidence="2">Uncharacterized protein</fullName>
    </submittedName>
</protein>
<feature type="region of interest" description="Disordered" evidence="1">
    <location>
        <begin position="52"/>
        <end position="148"/>
    </location>
</feature>
<dbReference type="EMBL" id="JANVFU010000016">
    <property type="protein sequence ID" value="KAJ3739887.1"/>
    <property type="molecule type" value="Genomic_DNA"/>
</dbReference>
<evidence type="ECO:0000256" key="1">
    <source>
        <dbReference type="SAM" id="MobiDB-lite"/>
    </source>
</evidence>
<proteinExistence type="predicted"/>
<feature type="region of interest" description="Disordered" evidence="1">
    <location>
        <begin position="545"/>
        <end position="596"/>
    </location>
</feature>
<feature type="compositionally biased region" description="Low complexity" evidence="1">
    <location>
        <begin position="510"/>
        <end position="524"/>
    </location>
</feature>
<feature type="compositionally biased region" description="Gly residues" evidence="1">
    <location>
        <begin position="404"/>
        <end position="414"/>
    </location>
</feature>
<accession>A0A9W8TTQ7</accession>
<feature type="region of interest" description="Disordered" evidence="1">
    <location>
        <begin position="1"/>
        <end position="24"/>
    </location>
</feature>
<dbReference type="Proteomes" id="UP001142393">
    <property type="component" value="Unassembled WGS sequence"/>
</dbReference>
<organism evidence="2 3">
    <name type="scientific">Lentinula detonsa</name>
    <dbReference type="NCBI Taxonomy" id="2804962"/>
    <lineage>
        <taxon>Eukaryota</taxon>
        <taxon>Fungi</taxon>
        <taxon>Dikarya</taxon>
        <taxon>Basidiomycota</taxon>
        <taxon>Agaricomycotina</taxon>
        <taxon>Agaricomycetes</taxon>
        <taxon>Agaricomycetidae</taxon>
        <taxon>Agaricales</taxon>
        <taxon>Marasmiineae</taxon>
        <taxon>Omphalotaceae</taxon>
        <taxon>Lentinula</taxon>
    </lineage>
</organism>
<feature type="region of interest" description="Disordered" evidence="1">
    <location>
        <begin position="163"/>
        <end position="185"/>
    </location>
</feature>
<feature type="compositionally biased region" description="Polar residues" evidence="1">
    <location>
        <begin position="438"/>
        <end position="453"/>
    </location>
</feature>
<feature type="region of interest" description="Disordered" evidence="1">
    <location>
        <begin position="365"/>
        <end position="525"/>
    </location>
</feature>
<feature type="compositionally biased region" description="Low complexity" evidence="1">
    <location>
        <begin position="415"/>
        <end position="437"/>
    </location>
</feature>
<feature type="compositionally biased region" description="Polar residues" evidence="1">
    <location>
        <begin position="575"/>
        <end position="584"/>
    </location>
</feature>
<sequence length="753" mass="76632">MRHSSSFIYPSVPSPQTWYPSERSSSLDLELEILPGISPSVNVDSREAELAVSTASSMSSVAAITTSSTSTSVSASTSGPNSTRTSTSTSLTSLNPTSISTSASSIPSSTKSTVMSTSTSSSDSSSNILSTTSSPPTTLVPTSTLSSTASTDSLSRTLISTSSSASSTSSIPSSTASASSSTFSSPISSSPISTLASSSSISVSSTILWSSTPPSSTHTSPSTALTSSLISSSSFTLTLTSSSNGAPSPTTTRSTFTYTPSLKYTSSPVTSSTPVIKPSLTPSLASSTDFSTNTGAIIGATIGGAVALVAAARNRSGQILAGGHGSQGGHRALGPVYTEQMGVVPLGKKVGVLARGFSLGGSSATSTVSSSAWRSPLGDKNGDGDYPGLHVPMPTSSTPAAPGFGFGFGEGSSSGHGHDYGSSSGHEHPSGSAESSGYTYNASSIPASRSQGHNMPGFGQAAETMVGMGSAMSPQPLSSHGHSTLLNQDRSHSSGTISSTKGMNNNRVTNSAGEGSGSSNSHSNATKFRDQTAQAPMMTVPIPKLKLNDRSAPPSRSTTPKSFKKGFIERLRGGRSSTQGSIQGSPSTAVSTTPASSSYYPTYSTFPAQSSLLNPPLPLPDAPLEPPVLPFLQPPLPLPSPALTDDSRIAYTDGLLNPVHSTHAGEASANPVLHAGNDSSLSLGDHVDYSRPFGGFVFNRMDSSTTFTSADTRTTHPAVETPLYQQQPTDHSARNESFTTHIAVDQGSYFPAG</sequence>
<gene>
    <name evidence="2" type="ORF">DFH05DRAFT_1529713</name>
</gene>